<name>A0AAD3DCM0_9STRA</name>
<keyword evidence="2" id="KW-1185">Reference proteome</keyword>
<protein>
    <submittedName>
        <fullName evidence="1">Uncharacterized protein</fullName>
    </submittedName>
</protein>
<dbReference type="Proteomes" id="UP001054902">
    <property type="component" value="Unassembled WGS sequence"/>
</dbReference>
<proteinExistence type="predicted"/>
<evidence type="ECO:0000313" key="2">
    <source>
        <dbReference type="Proteomes" id="UP001054902"/>
    </source>
</evidence>
<dbReference type="AlphaFoldDB" id="A0AAD3DCM0"/>
<gene>
    <name evidence="1" type="ORF">CTEN210_17376</name>
</gene>
<sequence>MYEQSERKHPCEAVSLEVQRCHKKHGKLGEDCVREELAQKRCFAQLLCRREAKSFYDDKVIPLSNNKWRLSSIGSGGSKVSCAMLVEVFAKPENELEIPEGITKEDRKYCREITHALASCISKKRNGRRFVD</sequence>
<organism evidence="1 2">
    <name type="scientific">Chaetoceros tenuissimus</name>
    <dbReference type="NCBI Taxonomy" id="426638"/>
    <lineage>
        <taxon>Eukaryota</taxon>
        <taxon>Sar</taxon>
        <taxon>Stramenopiles</taxon>
        <taxon>Ochrophyta</taxon>
        <taxon>Bacillariophyta</taxon>
        <taxon>Coscinodiscophyceae</taxon>
        <taxon>Chaetocerotophycidae</taxon>
        <taxon>Chaetocerotales</taxon>
        <taxon>Chaetocerotaceae</taxon>
        <taxon>Chaetoceros</taxon>
    </lineage>
</organism>
<evidence type="ECO:0000313" key="1">
    <source>
        <dbReference type="EMBL" id="GFH60900.1"/>
    </source>
</evidence>
<dbReference type="EMBL" id="BLLK01000069">
    <property type="protein sequence ID" value="GFH60900.1"/>
    <property type="molecule type" value="Genomic_DNA"/>
</dbReference>
<comment type="caution">
    <text evidence="1">The sequence shown here is derived from an EMBL/GenBank/DDBJ whole genome shotgun (WGS) entry which is preliminary data.</text>
</comment>
<accession>A0AAD3DCM0</accession>
<reference evidence="1 2" key="1">
    <citation type="journal article" date="2021" name="Sci. Rep.">
        <title>The genome of the diatom Chaetoceros tenuissimus carries an ancient integrated fragment of an extant virus.</title>
        <authorList>
            <person name="Hongo Y."/>
            <person name="Kimura K."/>
            <person name="Takaki Y."/>
            <person name="Yoshida Y."/>
            <person name="Baba S."/>
            <person name="Kobayashi G."/>
            <person name="Nagasaki K."/>
            <person name="Hano T."/>
            <person name="Tomaru Y."/>
        </authorList>
    </citation>
    <scope>NUCLEOTIDE SEQUENCE [LARGE SCALE GENOMIC DNA]</scope>
    <source>
        <strain evidence="1 2">NIES-3715</strain>
    </source>
</reference>